<comment type="similarity">
    <text evidence="1">Belongs to the XseB family.</text>
</comment>
<evidence type="ECO:0000256" key="4">
    <source>
        <dbReference type="ARBA" id="ARBA00022801"/>
    </source>
</evidence>
<feature type="compositionally biased region" description="Acidic residues" evidence="6">
    <location>
        <begin position="77"/>
        <end position="97"/>
    </location>
</feature>
<keyword evidence="4" id="KW-0378">Hydrolase</keyword>
<dbReference type="RefSeq" id="WP_002563477.1">
    <property type="nucleotide sequence ID" value="NZ_CALJSN010000006.1"/>
</dbReference>
<keyword evidence="3" id="KW-0540">Nuclease</keyword>
<accession>A0AB38A561</accession>
<dbReference type="EMBL" id="FNSH01000001">
    <property type="protein sequence ID" value="SEB47606.1"/>
    <property type="molecule type" value="Genomic_DNA"/>
</dbReference>
<dbReference type="Gene3D" id="1.10.287.1040">
    <property type="entry name" value="Exonuclease VII, small subunit"/>
    <property type="match status" value="1"/>
</dbReference>
<dbReference type="Pfam" id="PF02609">
    <property type="entry name" value="Exonuc_VII_S"/>
    <property type="match status" value="1"/>
</dbReference>
<keyword evidence="5 7" id="KW-0269">Exonuclease</keyword>
<evidence type="ECO:0000313" key="7">
    <source>
        <dbReference type="EMBL" id="SEB47606.1"/>
    </source>
</evidence>
<dbReference type="InterPro" id="IPR003761">
    <property type="entry name" value="Exonuc_VII_S"/>
</dbReference>
<protein>
    <submittedName>
        <fullName evidence="7">Exonuclease VII small subunit</fullName>
    </submittedName>
</protein>
<evidence type="ECO:0000313" key="8">
    <source>
        <dbReference type="Proteomes" id="UP000183687"/>
    </source>
</evidence>
<dbReference type="GO" id="GO:0006308">
    <property type="term" value="P:DNA catabolic process"/>
    <property type="evidence" value="ECO:0007669"/>
    <property type="project" value="InterPro"/>
</dbReference>
<dbReference type="SUPFAM" id="SSF116842">
    <property type="entry name" value="XseB-like"/>
    <property type="match status" value="1"/>
</dbReference>
<evidence type="ECO:0000256" key="1">
    <source>
        <dbReference type="ARBA" id="ARBA00009998"/>
    </source>
</evidence>
<feature type="region of interest" description="Disordered" evidence="6">
    <location>
        <begin position="62"/>
        <end position="116"/>
    </location>
</feature>
<sequence>MARVDTSAYQSFDDIVGRLDEIVGTVRDKDTSLERSLDLFEEAISLGSKAVDMVDKVDLTAQDAAAEKPDKPVASVEADESGSDSDTSSDADADTGSDADAATGSDTSSSTAAESK</sequence>
<dbReference type="AlphaFoldDB" id="A0AB38A561"/>
<evidence type="ECO:0000256" key="5">
    <source>
        <dbReference type="ARBA" id="ARBA00022839"/>
    </source>
</evidence>
<reference evidence="7 8" key="1">
    <citation type="submission" date="2016-10" db="EMBL/GenBank/DDBJ databases">
        <authorList>
            <person name="Varghese N."/>
            <person name="Submissions S."/>
        </authorList>
    </citation>
    <scope>NUCLEOTIDE SEQUENCE [LARGE SCALE GENOMIC DNA]</scope>
    <source>
        <strain evidence="7 8">DSM 20586</strain>
    </source>
</reference>
<gene>
    <name evidence="7" type="ORF">SAMN04489746_0344</name>
</gene>
<proteinExistence type="inferred from homology"/>
<comment type="caution">
    <text evidence="7">The sequence shown here is derived from an EMBL/GenBank/DDBJ whole genome shotgun (WGS) entry which is preliminary data.</text>
</comment>
<dbReference type="GO" id="GO:0008855">
    <property type="term" value="F:exodeoxyribonuclease VII activity"/>
    <property type="evidence" value="ECO:0007669"/>
    <property type="project" value="InterPro"/>
</dbReference>
<evidence type="ECO:0000256" key="2">
    <source>
        <dbReference type="ARBA" id="ARBA00022490"/>
    </source>
</evidence>
<organism evidence="7 8">
    <name type="scientific">Atopobium minutum</name>
    <dbReference type="NCBI Taxonomy" id="1381"/>
    <lineage>
        <taxon>Bacteria</taxon>
        <taxon>Bacillati</taxon>
        <taxon>Actinomycetota</taxon>
        <taxon>Coriobacteriia</taxon>
        <taxon>Coriobacteriales</taxon>
        <taxon>Atopobiaceae</taxon>
        <taxon>Atopobium</taxon>
    </lineage>
</organism>
<dbReference type="Proteomes" id="UP000183687">
    <property type="component" value="Unassembled WGS sequence"/>
</dbReference>
<keyword evidence="2" id="KW-0963">Cytoplasm</keyword>
<name>A0AB38A561_9ACTN</name>
<evidence type="ECO:0000256" key="6">
    <source>
        <dbReference type="SAM" id="MobiDB-lite"/>
    </source>
</evidence>
<feature type="compositionally biased region" description="Low complexity" evidence="6">
    <location>
        <begin position="98"/>
        <end position="116"/>
    </location>
</feature>
<evidence type="ECO:0000256" key="3">
    <source>
        <dbReference type="ARBA" id="ARBA00022722"/>
    </source>
</evidence>
<dbReference type="InterPro" id="IPR037004">
    <property type="entry name" value="Exonuc_VII_ssu_sf"/>
</dbReference>
<dbReference type="GO" id="GO:0009318">
    <property type="term" value="C:exodeoxyribonuclease VII complex"/>
    <property type="evidence" value="ECO:0007669"/>
    <property type="project" value="InterPro"/>
</dbReference>